<evidence type="ECO:0000313" key="3">
    <source>
        <dbReference type="Proteomes" id="UP000241808"/>
    </source>
</evidence>
<dbReference type="PANTHER" id="PTHR42928:SF5">
    <property type="entry name" value="BLR1237 PROTEIN"/>
    <property type="match status" value="1"/>
</dbReference>
<keyword evidence="2" id="KW-0675">Receptor</keyword>
<dbReference type="OrthoDB" id="7374807at2"/>
<gene>
    <name evidence="2" type="ORF">C8P69_10555</name>
</gene>
<name>A0A2T4Z2B7_9HYPH</name>
<dbReference type="SUPFAM" id="SSF53850">
    <property type="entry name" value="Periplasmic binding protein-like II"/>
    <property type="match status" value="1"/>
</dbReference>
<dbReference type="Proteomes" id="UP000241808">
    <property type="component" value="Unassembled WGS sequence"/>
</dbReference>
<organism evidence="2 3">
    <name type="scientific">Phreatobacter oligotrophus</name>
    <dbReference type="NCBI Taxonomy" id="1122261"/>
    <lineage>
        <taxon>Bacteria</taxon>
        <taxon>Pseudomonadati</taxon>
        <taxon>Pseudomonadota</taxon>
        <taxon>Alphaproteobacteria</taxon>
        <taxon>Hyphomicrobiales</taxon>
        <taxon>Phreatobacteraceae</taxon>
        <taxon>Phreatobacter</taxon>
    </lineage>
</organism>
<dbReference type="RefSeq" id="WP_108177657.1">
    <property type="nucleotide sequence ID" value="NZ_PZZL01000005.1"/>
</dbReference>
<comment type="caution">
    <text evidence="2">The sequence shown here is derived from an EMBL/GenBank/DDBJ whole genome shotgun (WGS) entry which is preliminary data.</text>
</comment>
<dbReference type="AlphaFoldDB" id="A0A2T4Z2B7"/>
<dbReference type="InterPro" id="IPR042100">
    <property type="entry name" value="Bug_dom1"/>
</dbReference>
<dbReference type="Gene3D" id="3.40.190.10">
    <property type="entry name" value="Periplasmic binding protein-like II"/>
    <property type="match status" value="1"/>
</dbReference>
<dbReference type="InterPro" id="IPR005064">
    <property type="entry name" value="BUG"/>
</dbReference>
<sequence length="331" mass="34182">MTGRTPAPIDRRTALAGGLAALAAPVIAPGVARAQAWPARPVRVVVPYSAGGGADTVGRILFQKLASLTGGSFVIENRGGAGGTIGANAVATAEADGYTILFDASAHASNPTLFPRLPYDTVKAFRPVFLAAVVPNVLVVHPSVAEKTVAEIIAAAKRAPGKIDWASSGNGSAQHLALELFKSMAGVDITHVPYRGGGPALNDLVAGQIKYFFSNLSSSIEHIRGGLLRAVAHTATTPVEVMPGLPAVADTLAGYQALEWNGVFVPAGTPDAVVARLSSALNEAISDPAISARLTSLSVTSRPNTPDEFAAFVRAEMEKWGPIIRSANIRL</sequence>
<dbReference type="PIRSF" id="PIRSF017082">
    <property type="entry name" value="YflP"/>
    <property type="match status" value="1"/>
</dbReference>
<dbReference type="InterPro" id="IPR006311">
    <property type="entry name" value="TAT_signal"/>
</dbReference>
<keyword evidence="3" id="KW-1185">Reference proteome</keyword>
<dbReference type="PROSITE" id="PS51318">
    <property type="entry name" value="TAT"/>
    <property type="match status" value="1"/>
</dbReference>
<evidence type="ECO:0000256" key="1">
    <source>
        <dbReference type="ARBA" id="ARBA00006987"/>
    </source>
</evidence>
<dbReference type="Pfam" id="PF03401">
    <property type="entry name" value="TctC"/>
    <property type="match status" value="1"/>
</dbReference>
<evidence type="ECO:0000313" key="2">
    <source>
        <dbReference type="EMBL" id="PTM54905.1"/>
    </source>
</evidence>
<accession>A0A2T4Z2B7</accession>
<proteinExistence type="inferred from homology"/>
<dbReference type="PANTHER" id="PTHR42928">
    <property type="entry name" value="TRICARBOXYLATE-BINDING PROTEIN"/>
    <property type="match status" value="1"/>
</dbReference>
<dbReference type="EMBL" id="PZZL01000005">
    <property type="protein sequence ID" value="PTM54905.1"/>
    <property type="molecule type" value="Genomic_DNA"/>
</dbReference>
<reference evidence="2 3" key="1">
    <citation type="submission" date="2018-04" db="EMBL/GenBank/DDBJ databases">
        <title>Genomic Encyclopedia of Archaeal and Bacterial Type Strains, Phase II (KMG-II): from individual species to whole genera.</title>
        <authorList>
            <person name="Goeker M."/>
        </authorList>
    </citation>
    <scope>NUCLEOTIDE SEQUENCE [LARGE SCALE GENOMIC DNA]</scope>
    <source>
        <strain evidence="2 3">DSM 25521</strain>
    </source>
</reference>
<dbReference type="CDD" id="cd13578">
    <property type="entry name" value="PBP2_Bug27"/>
    <property type="match status" value="1"/>
</dbReference>
<comment type="similarity">
    <text evidence="1">Belongs to the UPF0065 (bug) family.</text>
</comment>
<protein>
    <submittedName>
        <fullName evidence="2">Tripartite-type tricarboxylate transporter receptor subunit TctC</fullName>
    </submittedName>
</protein>
<dbReference type="Gene3D" id="3.40.190.150">
    <property type="entry name" value="Bordetella uptake gene, domain 1"/>
    <property type="match status" value="1"/>
</dbReference>